<dbReference type="WBParaSite" id="HPLM_0000028501-mRNA-1">
    <property type="protein sequence ID" value="HPLM_0000028501-mRNA-1"/>
    <property type="gene ID" value="HPLM_0000028501"/>
</dbReference>
<evidence type="ECO:0000313" key="1">
    <source>
        <dbReference type="WBParaSite" id="HPLM_0000028501-mRNA-1"/>
    </source>
</evidence>
<sequence>LAESHRFRRRDCSAAALRPKQDDIYLFAVRRTQSLFRIEEVENRNLLDCPFSDCPCKPVSFLLAHLYSAGFSLSLSLIHIALLEGVLLVAEEEAARNQQLSPAETHYV</sequence>
<reference evidence="1" key="1">
    <citation type="submission" date="2017-02" db="UniProtKB">
        <authorList>
            <consortium name="WormBaseParasite"/>
        </authorList>
    </citation>
    <scope>IDENTIFICATION</scope>
</reference>
<organism evidence="1">
    <name type="scientific">Haemonchus placei</name>
    <name type="common">Barber's pole worm</name>
    <dbReference type="NCBI Taxonomy" id="6290"/>
    <lineage>
        <taxon>Eukaryota</taxon>
        <taxon>Metazoa</taxon>
        <taxon>Ecdysozoa</taxon>
        <taxon>Nematoda</taxon>
        <taxon>Chromadorea</taxon>
        <taxon>Rhabditida</taxon>
        <taxon>Rhabditina</taxon>
        <taxon>Rhabditomorpha</taxon>
        <taxon>Strongyloidea</taxon>
        <taxon>Trichostrongylidae</taxon>
        <taxon>Haemonchus</taxon>
    </lineage>
</organism>
<name>A0A0N4VSL8_HAEPC</name>
<proteinExistence type="predicted"/>
<protein>
    <submittedName>
        <fullName evidence="1">Uncharacterized protein</fullName>
    </submittedName>
</protein>
<accession>A0A0N4VSL8</accession>
<dbReference type="AlphaFoldDB" id="A0A0N4VSL8"/>